<evidence type="ECO:0000256" key="3">
    <source>
        <dbReference type="SAM" id="MobiDB-lite"/>
    </source>
</evidence>
<dbReference type="InterPro" id="IPR037590">
    <property type="entry name" value="WDR24"/>
</dbReference>
<feature type="region of interest" description="Disordered" evidence="3">
    <location>
        <begin position="1"/>
        <end position="30"/>
    </location>
</feature>
<sequence>MNLIPPALPSSLPGTHHATTTASSAQERPVQQPAVKLKLNGALNALDASPDGLHAIVAGREVLKVLNVTETEATEALNIRVGSRLNLNFSSNDVQWLTNQKIATAATNGAIVIWDVTRSRQKLQAKPAKLVLDGKSESVRDVRFNPININELAAAFETGTKWDLRKPHIYERKLNAHYGLALAVDWHHDGRTLATGGRDKFIKADGAAR</sequence>
<name>A0A4P9Z2I9_9FUNG</name>
<accession>A0A4P9Z2I9</accession>
<dbReference type="InterPro" id="IPR001680">
    <property type="entry name" value="WD40_rpt"/>
</dbReference>
<proteinExistence type="predicted"/>
<gene>
    <name evidence="4" type="ORF">SYNPS1DRAFT_22403</name>
</gene>
<dbReference type="GO" id="GO:0016239">
    <property type="term" value="P:positive regulation of macroautophagy"/>
    <property type="evidence" value="ECO:0007669"/>
    <property type="project" value="TreeGrafter"/>
</dbReference>
<dbReference type="GO" id="GO:0005829">
    <property type="term" value="C:cytosol"/>
    <property type="evidence" value="ECO:0007669"/>
    <property type="project" value="TreeGrafter"/>
</dbReference>
<dbReference type="SUPFAM" id="SSF50978">
    <property type="entry name" value="WD40 repeat-like"/>
    <property type="match status" value="1"/>
</dbReference>
<dbReference type="GO" id="GO:0061700">
    <property type="term" value="C:GATOR2 complex"/>
    <property type="evidence" value="ECO:0007669"/>
    <property type="project" value="TreeGrafter"/>
</dbReference>
<feature type="compositionally biased region" description="Low complexity" evidence="3">
    <location>
        <begin position="15"/>
        <end position="25"/>
    </location>
</feature>
<evidence type="ECO:0000256" key="1">
    <source>
        <dbReference type="ARBA" id="ARBA00022574"/>
    </source>
</evidence>
<evidence type="ECO:0000256" key="2">
    <source>
        <dbReference type="ARBA" id="ARBA00022737"/>
    </source>
</evidence>
<dbReference type="SMART" id="SM00320">
    <property type="entry name" value="WD40"/>
    <property type="match status" value="3"/>
</dbReference>
<dbReference type="GO" id="GO:1904263">
    <property type="term" value="P:positive regulation of TORC1 signaling"/>
    <property type="evidence" value="ECO:0007669"/>
    <property type="project" value="TreeGrafter"/>
</dbReference>
<keyword evidence="2" id="KW-0677">Repeat</keyword>
<reference evidence="5" key="1">
    <citation type="journal article" date="2018" name="Nat. Microbiol.">
        <title>Leveraging single-cell genomics to expand the fungal tree of life.</title>
        <authorList>
            <person name="Ahrendt S.R."/>
            <person name="Quandt C.A."/>
            <person name="Ciobanu D."/>
            <person name="Clum A."/>
            <person name="Salamov A."/>
            <person name="Andreopoulos B."/>
            <person name="Cheng J.F."/>
            <person name="Woyke T."/>
            <person name="Pelin A."/>
            <person name="Henrissat B."/>
            <person name="Reynolds N.K."/>
            <person name="Benny G.L."/>
            <person name="Smith M.E."/>
            <person name="James T.Y."/>
            <person name="Grigoriev I.V."/>
        </authorList>
    </citation>
    <scope>NUCLEOTIDE SEQUENCE [LARGE SCALE GENOMIC DNA]</scope>
    <source>
        <strain evidence="5">Benny S71-1</strain>
    </source>
</reference>
<evidence type="ECO:0000313" key="5">
    <source>
        <dbReference type="Proteomes" id="UP000278143"/>
    </source>
</evidence>
<dbReference type="OrthoDB" id="60955at2759"/>
<dbReference type="Proteomes" id="UP000278143">
    <property type="component" value="Unassembled WGS sequence"/>
</dbReference>
<dbReference type="Pfam" id="PF00400">
    <property type="entry name" value="WD40"/>
    <property type="match status" value="1"/>
</dbReference>
<dbReference type="InterPro" id="IPR015943">
    <property type="entry name" value="WD40/YVTN_repeat-like_dom_sf"/>
</dbReference>
<keyword evidence="5" id="KW-1185">Reference proteome</keyword>
<dbReference type="AlphaFoldDB" id="A0A4P9Z2I9"/>
<organism evidence="4 5">
    <name type="scientific">Syncephalis pseudoplumigaleata</name>
    <dbReference type="NCBI Taxonomy" id="1712513"/>
    <lineage>
        <taxon>Eukaryota</taxon>
        <taxon>Fungi</taxon>
        <taxon>Fungi incertae sedis</taxon>
        <taxon>Zoopagomycota</taxon>
        <taxon>Zoopagomycotina</taxon>
        <taxon>Zoopagomycetes</taxon>
        <taxon>Zoopagales</taxon>
        <taxon>Piptocephalidaceae</taxon>
        <taxon>Syncephalis</taxon>
    </lineage>
</organism>
<keyword evidence="1" id="KW-0853">WD repeat</keyword>
<protein>
    <submittedName>
        <fullName evidence="4">Uncharacterized protein</fullName>
    </submittedName>
</protein>
<dbReference type="PANTHER" id="PTHR46200">
    <property type="entry name" value="GATOR COMPLEX PROTEIN WDR24"/>
    <property type="match status" value="1"/>
</dbReference>
<dbReference type="InterPro" id="IPR036322">
    <property type="entry name" value="WD40_repeat_dom_sf"/>
</dbReference>
<dbReference type="Gene3D" id="2.130.10.10">
    <property type="entry name" value="YVTN repeat-like/Quinoprotein amine dehydrogenase"/>
    <property type="match status" value="1"/>
</dbReference>
<dbReference type="GO" id="GO:0005774">
    <property type="term" value="C:vacuolar membrane"/>
    <property type="evidence" value="ECO:0007669"/>
    <property type="project" value="TreeGrafter"/>
</dbReference>
<dbReference type="EMBL" id="KZ989658">
    <property type="protein sequence ID" value="RKP25680.1"/>
    <property type="molecule type" value="Genomic_DNA"/>
</dbReference>
<evidence type="ECO:0000313" key="4">
    <source>
        <dbReference type="EMBL" id="RKP25680.1"/>
    </source>
</evidence>
<dbReference type="PANTHER" id="PTHR46200:SF1">
    <property type="entry name" value="GATOR COMPLEX PROTEIN WDR24"/>
    <property type="match status" value="1"/>
</dbReference>